<reference evidence="1 2" key="1">
    <citation type="journal article" date="2023" name="ACS Omega">
        <title>Identification of the Neoaspergillic Acid Biosynthesis Gene Cluster by Establishing an In Vitro CRISPR-Ribonucleoprotein Genetic System in Aspergillus melleus.</title>
        <authorList>
            <person name="Yuan B."/>
            <person name="Grau M.F."/>
            <person name="Murata R.M."/>
            <person name="Torok T."/>
            <person name="Venkateswaran K."/>
            <person name="Stajich J.E."/>
            <person name="Wang C.C.C."/>
        </authorList>
    </citation>
    <scope>NUCLEOTIDE SEQUENCE [LARGE SCALE GENOMIC DNA]</scope>
    <source>
        <strain evidence="1 2">IMV 1140</strain>
    </source>
</reference>
<protein>
    <submittedName>
        <fullName evidence="1">Uncharacterized protein</fullName>
    </submittedName>
</protein>
<dbReference type="Proteomes" id="UP001177260">
    <property type="component" value="Unassembled WGS sequence"/>
</dbReference>
<gene>
    <name evidence="1" type="ORF">N8T08_001827</name>
</gene>
<proteinExistence type="predicted"/>
<comment type="caution">
    <text evidence="1">The sequence shown here is derived from an EMBL/GenBank/DDBJ whole genome shotgun (WGS) entry which is preliminary data.</text>
</comment>
<keyword evidence="2" id="KW-1185">Reference proteome</keyword>
<name>A0ACC3B9B0_9EURO</name>
<evidence type="ECO:0000313" key="1">
    <source>
        <dbReference type="EMBL" id="KAK1147088.1"/>
    </source>
</evidence>
<evidence type="ECO:0000313" key="2">
    <source>
        <dbReference type="Proteomes" id="UP001177260"/>
    </source>
</evidence>
<accession>A0ACC3B9B0</accession>
<organism evidence="1 2">
    <name type="scientific">Aspergillus melleus</name>
    <dbReference type="NCBI Taxonomy" id="138277"/>
    <lineage>
        <taxon>Eukaryota</taxon>
        <taxon>Fungi</taxon>
        <taxon>Dikarya</taxon>
        <taxon>Ascomycota</taxon>
        <taxon>Pezizomycotina</taxon>
        <taxon>Eurotiomycetes</taxon>
        <taxon>Eurotiomycetidae</taxon>
        <taxon>Eurotiales</taxon>
        <taxon>Aspergillaceae</taxon>
        <taxon>Aspergillus</taxon>
        <taxon>Aspergillus subgen. Circumdati</taxon>
    </lineage>
</organism>
<sequence length="507" mass="56616">MVNLQDLPTELLVHIVSYVGVDGPLDGSPYIGGSRDDWESIGHDEEVETEALYNLCLVSRKFCALAQPLLCEHFVEEHLFGDYQSLVAFTRTVTLRPDLGACVQTIDTSSTGWERPPMTMPGMPHPLSIKSEDLEVFKQAIRDLQVSSEEQTRWFKAIENRDFSVFMALILSKTPNIHTLVLPAGEFFVKSLSHLFTQVPSFLSKLKSIVLAGDTLYSGYDIASYRDFFSLPLLKDVIVDYGDLVEAKCPSFAPGSLPIQSLFFKLCHIDAGSMQRLVRGCKELTSFALTNFARNPRDGRFDHDDITQFNAAQLHAELLAHKGTLKKLHLEENYPDSTEIGSLCDFPVLDQISIQHQLLPPKPQFPPSLKTLFITDCNTSIRDMAQHIADDCRKGLLPALKTLKVLSLDITQPIKLPGQRIPTGQTPEQCFLSVKSKFQGTSVDFDICSYSIDEDDSDDEYDDGLDPNDDSDDDLGLMEDSRMANALLQALMSHGSGMRHIHEDPLD</sequence>
<dbReference type="EMBL" id="JAOPJF010000013">
    <property type="protein sequence ID" value="KAK1147088.1"/>
    <property type="molecule type" value="Genomic_DNA"/>
</dbReference>